<evidence type="ECO:0000256" key="4">
    <source>
        <dbReference type="ARBA" id="ARBA00022917"/>
    </source>
</evidence>
<dbReference type="GO" id="GO:0010997">
    <property type="term" value="F:anaphase-promoting complex binding"/>
    <property type="evidence" value="ECO:0007669"/>
    <property type="project" value="InterPro"/>
</dbReference>
<dbReference type="GO" id="GO:0003743">
    <property type="term" value="F:translation initiation factor activity"/>
    <property type="evidence" value="ECO:0007669"/>
    <property type="project" value="UniProtKB-KW"/>
</dbReference>
<evidence type="ECO:0000256" key="2">
    <source>
        <dbReference type="ARBA" id="ARBA00022574"/>
    </source>
</evidence>
<proteinExistence type="predicted"/>
<keyword evidence="4" id="KW-0648">Protein biosynthesis</keyword>
<dbReference type="InterPro" id="IPR033010">
    <property type="entry name" value="Cdc20/Fizzy"/>
</dbReference>
<gene>
    <name evidence="7" type="ORF">Dbus_chrXg1592</name>
</gene>
<dbReference type="InterPro" id="IPR015943">
    <property type="entry name" value="WD40/YVTN_repeat-like_dom_sf"/>
</dbReference>
<keyword evidence="3" id="KW-0677">Repeat</keyword>
<dbReference type="PROSITE" id="PS50082">
    <property type="entry name" value="WD_REPEATS_2"/>
    <property type="match status" value="1"/>
</dbReference>
<dbReference type="InterPro" id="IPR013979">
    <property type="entry name" value="TIF_beta_prop-like"/>
</dbReference>
<evidence type="ECO:0000259" key="6">
    <source>
        <dbReference type="Pfam" id="PF08662"/>
    </source>
</evidence>
<protein>
    <submittedName>
        <fullName evidence="7">Cort</fullName>
    </submittedName>
</protein>
<evidence type="ECO:0000256" key="3">
    <source>
        <dbReference type="ARBA" id="ARBA00022737"/>
    </source>
</evidence>
<dbReference type="EMBL" id="CP012528">
    <property type="protein sequence ID" value="ALC49736.1"/>
    <property type="molecule type" value="Genomic_DNA"/>
</dbReference>
<dbReference type="PANTHER" id="PTHR19918">
    <property type="entry name" value="CELL DIVISION CYCLE 20 CDC20 FIZZY -RELATED"/>
    <property type="match status" value="1"/>
</dbReference>
<dbReference type="GO" id="GO:1990757">
    <property type="term" value="F:ubiquitin ligase activator activity"/>
    <property type="evidence" value="ECO:0007669"/>
    <property type="project" value="TreeGrafter"/>
</dbReference>
<evidence type="ECO:0000256" key="5">
    <source>
        <dbReference type="PROSITE-ProRule" id="PRU00221"/>
    </source>
</evidence>
<evidence type="ECO:0000313" key="7">
    <source>
        <dbReference type="EMBL" id="ALC49736.1"/>
    </source>
</evidence>
<dbReference type="Proteomes" id="UP000494163">
    <property type="component" value="Chromosome X"/>
</dbReference>
<dbReference type="OrthoDB" id="10263272at2759"/>
<reference evidence="7 8" key="1">
    <citation type="submission" date="2015-08" db="EMBL/GenBank/DDBJ databases">
        <title>Ancestral chromatin configuration constrains chromatin evolution on differentiating sex chromosomes in Drosophila.</title>
        <authorList>
            <person name="Zhou Q."/>
            <person name="Bachtrog D."/>
        </authorList>
    </citation>
    <scope>NUCLEOTIDE SEQUENCE [LARGE SCALE GENOMIC DNA]</scope>
    <source>
        <tissue evidence="7">Whole larvae</tissue>
    </source>
</reference>
<keyword evidence="2 5" id="KW-0853">WD repeat</keyword>
<sequence>MNVCESPSKLKTTDAESLSTFVKLRRSRDWQNEVYTSKQRIISKYSYGDRFIPQRFNSMKLDTNINYVGKTAEQDILHNDFKLNSSYWRQAKFVTNINEIFNIQHSRLLHFGSQTQPEYSLQSRRSCSALKTEDWACLARLRPSAWPDVTNAMPQTSVSYNPNRMDWSTSKQIALSFKENIIVWREGQDITMVFKVNSARALKYSPCGRYLAISCMDMSIPVVELWEVLDEDEFLVSNGKFFKKIYKFISSIEWTHDSKQIVCGTGSGHIIVYSIHDMSTQKILSQHKHKIKRIKLSSAGRYLATSDYKGLIYVFDTNSYNVVAQLDCNVGGLFDWHPWSEPELAIVNRSPAFIQIYNVKRCETVASYKRGDTWICINSINFNKITGELLVNVFRLDEGYCECKIIVLSSLNRVVDVLNSHGKGAIFMMWSPDGKKLCTAGLDESFCIWNFCPGIKLDAKVRQKPESKKQRSSVLELYHAFK</sequence>
<organism evidence="7 8">
    <name type="scientific">Drosophila busckii</name>
    <name type="common">Fruit fly</name>
    <dbReference type="NCBI Taxonomy" id="30019"/>
    <lineage>
        <taxon>Eukaryota</taxon>
        <taxon>Metazoa</taxon>
        <taxon>Ecdysozoa</taxon>
        <taxon>Arthropoda</taxon>
        <taxon>Hexapoda</taxon>
        <taxon>Insecta</taxon>
        <taxon>Pterygota</taxon>
        <taxon>Neoptera</taxon>
        <taxon>Endopterygota</taxon>
        <taxon>Diptera</taxon>
        <taxon>Brachycera</taxon>
        <taxon>Muscomorpha</taxon>
        <taxon>Ephydroidea</taxon>
        <taxon>Drosophilidae</taxon>
        <taxon>Drosophila</taxon>
    </lineage>
</organism>
<dbReference type="GO" id="GO:1905786">
    <property type="term" value="P:positive regulation of anaphase-promoting complex-dependent catabolic process"/>
    <property type="evidence" value="ECO:0007669"/>
    <property type="project" value="TreeGrafter"/>
</dbReference>
<accession>A0A0M5J1E0</accession>
<dbReference type="InterPro" id="IPR001680">
    <property type="entry name" value="WD40_rpt"/>
</dbReference>
<keyword evidence="1" id="KW-0396">Initiation factor</keyword>
<evidence type="ECO:0000313" key="8">
    <source>
        <dbReference type="Proteomes" id="UP000494163"/>
    </source>
</evidence>
<dbReference type="Pfam" id="PF08662">
    <property type="entry name" value="eIF2A"/>
    <property type="match status" value="1"/>
</dbReference>
<dbReference type="Pfam" id="PF00400">
    <property type="entry name" value="WD40"/>
    <property type="match status" value="1"/>
</dbReference>
<dbReference type="GO" id="GO:0005680">
    <property type="term" value="C:anaphase-promoting complex"/>
    <property type="evidence" value="ECO:0007669"/>
    <property type="project" value="TreeGrafter"/>
</dbReference>
<dbReference type="GO" id="GO:0031145">
    <property type="term" value="P:anaphase-promoting complex-dependent catabolic process"/>
    <property type="evidence" value="ECO:0007669"/>
    <property type="project" value="TreeGrafter"/>
</dbReference>
<feature type="domain" description="Translation initiation factor beta propellor-like" evidence="6">
    <location>
        <begin position="249"/>
        <end position="339"/>
    </location>
</feature>
<dbReference type="InterPro" id="IPR036322">
    <property type="entry name" value="WD40_repeat_dom_sf"/>
</dbReference>
<dbReference type="AlphaFoldDB" id="A0A0M5J1E0"/>
<dbReference type="SMART" id="SM00320">
    <property type="entry name" value="WD40"/>
    <property type="match status" value="4"/>
</dbReference>
<keyword evidence="8" id="KW-1185">Reference proteome</keyword>
<feature type="repeat" description="WD" evidence="5">
    <location>
        <begin position="418"/>
        <end position="450"/>
    </location>
</feature>
<dbReference type="SUPFAM" id="SSF50978">
    <property type="entry name" value="WD40 repeat-like"/>
    <property type="match status" value="1"/>
</dbReference>
<dbReference type="Gene3D" id="2.130.10.10">
    <property type="entry name" value="YVTN repeat-like/Quinoprotein amine dehydrogenase"/>
    <property type="match status" value="1"/>
</dbReference>
<dbReference type="OMA" id="NEMPELC"/>
<evidence type="ECO:0000256" key="1">
    <source>
        <dbReference type="ARBA" id="ARBA00022540"/>
    </source>
</evidence>
<dbReference type="STRING" id="30019.A0A0M5J1E0"/>
<dbReference type="PANTHER" id="PTHR19918:SF52">
    <property type="entry name" value="PROTEIN CORTEX"/>
    <property type="match status" value="1"/>
</dbReference>
<name>A0A0M5J1E0_DROBS</name>